<sequence>MMVGAMDISIRLFEAPKPFGFELRVRDEKLFFAADSDNDRDRWVDALVAHWGASLDQASVNISTDRDRNPALLRFTATEPQPAPPVLSSTHPVEEDDDAPLILPTVLGPLIETASTIQFPSVLKATGDVLMGVGPFIRRVRWTYEPILAVALYIDSTAVSTTFDAFRGRSLASLYDDPSFYSCLLDSRFRKTFVFSCRKRLSRSALTTALHDELRPRIGSGAVDELVELMTFVDKSLRKGESMICTIHPDATLLDFHFKGLSHPSLVAPALCRCIPALFFDANSIQTHAKRGLVERMPYLWGLLPAFPTSFSPRSCRISLPKDFETDDECDQEEEDEGEDERDDDEEEEEEEDGDGTNNDDDDDMVPFSSTFGPLIDLTSTVVFPGTLAASSISGGTSIVLLGTCGSADEGEARWAVGLYVDAAGASSHLVRFKGLSFGSLEADSAFSVAFTTGAFVKVLRLVVMSTCSLSGIAALLASLLRNAHCDHEAQAVTDLWGSNSSMLTVVHPEEAVLLAIHPDGTCHLSFESTSSGQTTLLLPHQPSHGQVGSAIQSVFYGYHAASDARAQLMQRLPLLLDLAQVPTYHPLATAPTSRIFKVGYLWLYNKQRRKVVLKKWSRRWCRLDGVVLSLFSHKHRPTTGRRPKEVVMLPRCCHVQDLSTHEDMLVELRKLPHMVLGITQVSGDVVVLRAESVAEGTEWLDALSAATQLSLIATPIASTTTDLNAHTKLEPPTVPDDEEEEEEDEEDEEDEDDEEEDKGTTTPWPDASAATTTGTDVRCEVGSLLQWLKEDPRNQLLLLLLSLLVWSLSPDGSSTPTNDLV</sequence>
<dbReference type="PANTHER" id="PTHR47698">
    <property type="entry name" value="FATTY-ACID-BINDING PROTEIN 3, CHLOROPLASTIC"/>
    <property type="match status" value="1"/>
</dbReference>
<dbReference type="InterPro" id="IPR036298">
    <property type="entry name" value="Chalcone_isomerase_sf"/>
</dbReference>
<evidence type="ECO:0000313" key="4">
    <source>
        <dbReference type="EMBL" id="RHZ10714.1"/>
    </source>
</evidence>
<dbReference type="CDD" id="cd00821">
    <property type="entry name" value="PH"/>
    <property type="match status" value="1"/>
</dbReference>
<feature type="region of interest" description="Disordered" evidence="1">
    <location>
        <begin position="322"/>
        <end position="366"/>
    </location>
</feature>
<dbReference type="SMART" id="SM00233">
    <property type="entry name" value="PH"/>
    <property type="match status" value="1"/>
</dbReference>
<dbReference type="InterPro" id="IPR011993">
    <property type="entry name" value="PH-like_dom_sf"/>
</dbReference>
<evidence type="ECO:0000259" key="2">
    <source>
        <dbReference type="PROSITE" id="PS50003"/>
    </source>
</evidence>
<feature type="compositionally biased region" description="Acidic residues" evidence="1">
    <location>
        <begin position="736"/>
        <end position="758"/>
    </location>
</feature>
<dbReference type="PANTHER" id="PTHR47698:SF2">
    <property type="entry name" value="FATTY-ACID-BINDING PROTEIN 3, CHLOROPLASTIC"/>
    <property type="match status" value="1"/>
</dbReference>
<feature type="domain" description="PH" evidence="2">
    <location>
        <begin position="1"/>
        <end position="52"/>
    </location>
</feature>
<evidence type="ECO:0000313" key="6">
    <source>
        <dbReference type="Proteomes" id="UP000285712"/>
    </source>
</evidence>
<dbReference type="InterPro" id="IPR016089">
    <property type="entry name" value="Chalcone_isomerase_bundle_sf"/>
</dbReference>
<feature type="compositionally biased region" description="Acidic residues" evidence="1">
    <location>
        <begin position="325"/>
        <end position="365"/>
    </location>
</feature>
<gene>
    <name evidence="3" type="ORF">DYB35_007486</name>
    <name evidence="4" type="ORF">DYB37_007920</name>
</gene>
<reference evidence="5 6" key="1">
    <citation type="submission" date="2018-08" db="EMBL/GenBank/DDBJ databases">
        <title>Aphanomyces genome sequencing and annotation.</title>
        <authorList>
            <person name="Minardi D."/>
            <person name="Oidtmann B."/>
            <person name="Van Der Giezen M."/>
            <person name="Studholme D.J."/>
        </authorList>
    </citation>
    <scope>NUCLEOTIDE SEQUENCE [LARGE SCALE GENOMIC DNA]</scope>
    <source>
        <strain evidence="4 5">Da</strain>
        <strain evidence="3 6">Sv</strain>
    </source>
</reference>
<proteinExistence type="predicted"/>
<organism evidence="4 5">
    <name type="scientific">Aphanomyces astaci</name>
    <name type="common">Crayfish plague agent</name>
    <dbReference type="NCBI Taxonomy" id="112090"/>
    <lineage>
        <taxon>Eukaryota</taxon>
        <taxon>Sar</taxon>
        <taxon>Stramenopiles</taxon>
        <taxon>Oomycota</taxon>
        <taxon>Saprolegniomycetes</taxon>
        <taxon>Saprolegniales</taxon>
        <taxon>Verrucalvaceae</taxon>
        <taxon>Aphanomyces</taxon>
    </lineage>
</organism>
<dbReference type="SUPFAM" id="SSF54626">
    <property type="entry name" value="Chalcone isomerase"/>
    <property type="match status" value="2"/>
</dbReference>
<evidence type="ECO:0000256" key="1">
    <source>
        <dbReference type="SAM" id="MobiDB-lite"/>
    </source>
</evidence>
<dbReference type="AlphaFoldDB" id="A0A3R6XSR5"/>
<evidence type="ECO:0000313" key="3">
    <source>
        <dbReference type="EMBL" id="RHY98768.1"/>
    </source>
</evidence>
<feature type="domain" description="PH" evidence="2">
    <location>
        <begin position="595"/>
        <end position="709"/>
    </location>
</feature>
<dbReference type="Gene3D" id="1.10.890.20">
    <property type="match status" value="2"/>
</dbReference>
<dbReference type="Gene3D" id="3.50.70.10">
    <property type="match status" value="2"/>
</dbReference>
<dbReference type="SUPFAM" id="SSF50729">
    <property type="entry name" value="PH domain-like"/>
    <property type="match status" value="2"/>
</dbReference>
<name>A0A3R6XSR5_APHAT</name>
<dbReference type="InterPro" id="IPR016088">
    <property type="entry name" value="Chalcone_isomerase_3-sand"/>
</dbReference>
<dbReference type="GO" id="GO:0016872">
    <property type="term" value="F:intramolecular lyase activity"/>
    <property type="evidence" value="ECO:0007669"/>
    <property type="project" value="InterPro"/>
</dbReference>
<dbReference type="Gene3D" id="2.30.29.30">
    <property type="entry name" value="Pleckstrin-homology domain (PH domain)/Phosphotyrosine-binding domain (PTB)"/>
    <property type="match status" value="2"/>
</dbReference>
<feature type="region of interest" description="Disordered" evidence="1">
    <location>
        <begin position="723"/>
        <end position="776"/>
    </location>
</feature>
<accession>A0A3R6XSR5</accession>
<comment type="caution">
    <text evidence="4">The sequence shown here is derived from an EMBL/GenBank/DDBJ whole genome shotgun (WGS) entry which is preliminary data.</text>
</comment>
<dbReference type="Pfam" id="PF00169">
    <property type="entry name" value="PH"/>
    <property type="match status" value="1"/>
</dbReference>
<dbReference type="EMBL" id="QUTH01005145">
    <property type="protein sequence ID" value="RHZ10714.1"/>
    <property type="molecule type" value="Genomic_DNA"/>
</dbReference>
<dbReference type="VEuPathDB" id="FungiDB:H257_14923"/>
<dbReference type="PROSITE" id="PS50003">
    <property type="entry name" value="PH_DOMAIN"/>
    <property type="match status" value="2"/>
</dbReference>
<protein>
    <recommendedName>
        <fullName evidence="2">PH domain-containing protein</fullName>
    </recommendedName>
</protein>
<dbReference type="InterPro" id="IPR001849">
    <property type="entry name" value="PH_domain"/>
</dbReference>
<dbReference type="EMBL" id="QUTG01001786">
    <property type="protein sequence ID" value="RHY98768.1"/>
    <property type="molecule type" value="Genomic_DNA"/>
</dbReference>
<dbReference type="Proteomes" id="UP000285712">
    <property type="component" value="Unassembled WGS sequence"/>
</dbReference>
<dbReference type="VEuPathDB" id="FungiDB:H257_14925"/>
<dbReference type="Proteomes" id="UP000285430">
    <property type="component" value="Unassembled WGS sequence"/>
</dbReference>
<evidence type="ECO:0000313" key="5">
    <source>
        <dbReference type="Proteomes" id="UP000285430"/>
    </source>
</evidence>